<feature type="domain" description="Response regulatory" evidence="5">
    <location>
        <begin position="14"/>
        <end position="129"/>
    </location>
</feature>
<dbReference type="CDD" id="cd17534">
    <property type="entry name" value="REC_DC-like"/>
    <property type="match status" value="1"/>
</dbReference>
<evidence type="ECO:0000256" key="1">
    <source>
        <dbReference type="ARBA" id="ARBA00022553"/>
    </source>
</evidence>
<organism evidence="6 7">
    <name type="scientific">Arcobacter roscoffensis</name>
    <dbReference type="NCBI Taxonomy" id="2961520"/>
    <lineage>
        <taxon>Bacteria</taxon>
        <taxon>Pseudomonadati</taxon>
        <taxon>Campylobacterota</taxon>
        <taxon>Epsilonproteobacteria</taxon>
        <taxon>Campylobacterales</taxon>
        <taxon>Arcobacteraceae</taxon>
        <taxon>Arcobacter</taxon>
    </lineage>
</organism>
<evidence type="ECO:0000313" key="7">
    <source>
        <dbReference type="Proteomes" id="UP001060012"/>
    </source>
</evidence>
<dbReference type="InterPro" id="IPR036388">
    <property type="entry name" value="WH-like_DNA-bd_sf"/>
</dbReference>
<dbReference type="SUPFAM" id="SSF46894">
    <property type="entry name" value="C-terminal effector domain of the bipartite response regulators"/>
    <property type="match status" value="1"/>
</dbReference>
<dbReference type="Gene3D" id="3.40.50.2300">
    <property type="match status" value="1"/>
</dbReference>
<gene>
    <name evidence="6" type="ORF">NJU99_03480</name>
</gene>
<proteinExistence type="predicted"/>
<dbReference type="SMART" id="SM00448">
    <property type="entry name" value="REC"/>
    <property type="match status" value="1"/>
</dbReference>
<keyword evidence="2" id="KW-0902">Two-component regulatory system</keyword>
<dbReference type="PANTHER" id="PTHR48111">
    <property type="entry name" value="REGULATOR OF RPOS"/>
    <property type="match status" value="1"/>
</dbReference>
<dbReference type="RefSeq" id="WP_254577342.1">
    <property type="nucleotide sequence ID" value="NZ_CP100595.1"/>
</dbReference>
<dbReference type="PROSITE" id="PS50110">
    <property type="entry name" value="RESPONSE_REGULATORY"/>
    <property type="match status" value="1"/>
</dbReference>
<accession>A0ABY5E8W9</accession>
<dbReference type="Proteomes" id="UP001060012">
    <property type="component" value="Chromosome"/>
</dbReference>
<dbReference type="InterPro" id="IPR039420">
    <property type="entry name" value="WalR-like"/>
</dbReference>
<dbReference type="PANTHER" id="PTHR48111:SF40">
    <property type="entry name" value="PHOSPHATE REGULON TRANSCRIPTIONAL REGULATORY PROTEIN PHOB"/>
    <property type="match status" value="1"/>
</dbReference>
<name>A0ABY5E8W9_9BACT</name>
<evidence type="ECO:0000256" key="3">
    <source>
        <dbReference type="ARBA" id="ARBA00023125"/>
    </source>
</evidence>
<dbReference type="InterPro" id="IPR001789">
    <property type="entry name" value="Sig_transdc_resp-reg_receiver"/>
</dbReference>
<keyword evidence="1 4" id="KW-0597">Phosphoprotein</keyword>
<evidence type="ECO:0000259" key="5">
    <source>
        <dbReference type="PROSITE" id="PS50110"/>
    </source>
</evidence>
<keyword evidence="3" id="KW-0238">DNA-binding</keyword>
<protein>
    <submittedName>
        <fullName evidence="6">Response regulator</fullName>
    </submittedName>
</protein>
<reference evidence="6" key="1">
    <citation type="submission" date="2022-07" db="EMBL/GenBank/DDBJ databases">
        <title>Arcobacter roscoffensis sp. nov., a marine bacterium isolated from coastal seawater collected from Roscoff, France.</title>
        <authorList>
            <person name="Pascual J."/>
            <person name="Lepeaux C."/>
            <person name="Methner A."/>
            <person name="Overmann J."/>
        </authorList>
    </citation>
    <scope>NUCLEOTIDE SEQUENCE</scope>
    <source>
        <strain evidence="6">ARW1-2F2</strain>
    </source>
</reference>
<evidence type="ECO:0000313" key="6">
    <source>
        <dbReference type="EMBL" id="UTJ07163.1"/>
    </source>
</evidence>
<dbReference type="InterPro" id="IPR011006">
    <property type="entry name" value="CheY-like_superfamily"/>
</dbReference>
<dbReference type="Pfam" id="PF00072">
    <property type="entry name" value="Response_reg"/>
    <property type="match status" value="1"/>
</dbReference>
<sequence>MTKPLTSMKINDINILIVEDEIVLAMALEVSLNKMGFNVSGIETIPSKAILHAQNNFPDIVLMDINLNSTQSGIDVANIIWNRFKIPIIFLTSYTNDKTINKALECEPYGYLIKPCRDEELKATINTALHKHRYFFKRKNELVKNDSSFLYLEDNLKFDKTNCTLYKNSELIKLTKNEKKLFNLIANTTNYTASFENIFAYIWREDIYDLGKLRTLIYRLKLKTKVNLFENIFEQGYKLRVKTVD</sequence>
<dbReference type="SUPFAM" id="SSF52172">
    <property type="entry name" value="CheY-like"/>
    <property type="match status" value="1"/>
</dbReference>
<evidence type="ECO:0000256" key="4">
    <source>
        <dbReference type="PROSITE-ProRule" id="PRU00169"/>
    </source>
</evidence>
<feature type="modified residue" description="4-aspartylphosphate" evidence="4">
    <location>
        <position position="64"/>
    </location>
</feature>
<keyword evidence="7" id="KW-1185">Reference proteome</keyword>
<dbReference type="InterPro" id="IPR016032">
    <property type="entry name" value="Sig_transdc_resp-reg_C-effctor"/>
</dbReference>
<dbReference type="EMBL" id="CP100595">
    <property type="protein sequence ID" value="UTJ07163.1"/>
    <property type="molecule type" value="Genomic_DNA"/>
</dbReference>
<evidence type="ECO:0000256" key="2">
    <source>
        <dbReference type="ARBA" id="ARBA00023012"/>
    </source>
</evidence>
<dbReference type="Gene3D" id="1.10.10.10">
    <property type="entry name" value="Winged helix-like DNA-binding domain superfamily/Winged helix DNA-binding domain"/>
    <property type="match status" value="1"/>
</dbReference>